<keyword evidence="1" id="KW-1133">Transmembrane helix</keyword>
<accession>R4WKM8</accession>
<organism evidence="2">
    <name type="scientific">Riptortus pedestris</name>
    <name type="common">Bean bug</name>
    <dbReference type="NCBI Taxonomy" id="329032"/>
    <lineage>
        <taxon>Eukaryota</taxon>
        <taxon>Metazoa</taxon>
        <taxon>Ecdysozoa</taxon>
        <taxon>Arthropoda</taxon>
        <taxon>Hexapoda</taxon>
        <taxon>Insecta</taxon>
        <taxon>Pterygota</taxon>
        <taxon>Neoptera</taxon>
        <taxon>Paraneoptera</taxon>
        <taxon>Hemiptera</taxon>
        <taxon>Heteroptera</taxon>
        <taxon>Panheteroptera</taxon>
        <taxon>Pentatomomorpha</taxon>
        <taxon>Coreoidea</taxon>
        <taxon>Alydidae</taxon>
        <taxon>Riptortus</taxon>
    </lineage>
</organism>
<evidence type="ECO:0000256" key="1">
    <source>
        <dbReference type="SAM" id="Phobius"/>
    </source>
</evidence>
<sequence length="69" mass="8051">MNNFSKILSSKLPDGTQEKILIIFLLVALCHLVKVMINACSHQCFYKHGQGLKILFLHDIYTYQNIYYD</sequence>
<evidence type="ECO:0000313" key="2">
    <source>
        <dbReference type="EMBL" id="BAN21380.1"/>
    </source>
</evidence>
<feature type="transmembrane region" description="Helical" evidence="1">
    <location>
        <begin position="20"/>
        <end position="37"/>
    </location>
</feature>
<reference evidence="2" key="1">
    <citation type="journal article" date="2013" name="PLoS ONE">
        <title>Gene expression in gut symbiotic organ of stinkbug affected by extracellular bacterial symbiont.</title>
        <authorList>
            <person name="Futahashi R."/>
            <person name="Tanaka K."/>
            <person name="Tanahashi M."/>
            <person name="Nikoh N."/>
            <person name="Kikuchi Y."/>
            <person name="Lee B.L."/>
            <person name="Fukatsu T."/>
        </authorList>
    </citation>
    <scope>NUCLEOTIDE SEQUENCE</scope>
    <source>
        <tissue evidence="2">Midgut</tissue>
    </source>
</reference>
<name>R4WKM8_RIPPE</name>
<keyword evidence="1" id="KW-0812">Transmembrane</keyword>
<keyword evidence="1" id="KW-0472">Membrane</keyword>
<protein>
    <submittedName>
        <fullName evidence="2">Unkown protein</fullName>
    </submittedName>
</protein>
<proteinExistence type="evidence at transcript level"/>
<dbReference type="EMBL" id="AK418165">
    <property type="protein sequence ID" value="BAN21380.1"/>
    <property type="molecule type" value="mRNA"/>
</dbReference>
<dbReference type="AlphaFoldDB" id="R4WKM8"/>